<accession>A0A6N4SPU1</accession>
<evidence type="ECO:0000313" key="2">
    <source>
        <dbReference type="EMBL" id="ABG58358.1"/>
    </source>
</evidence>
<organism evidence="2 3">
    <name type="scientific">Cytophaga hutchinsonii (strain ATCC 33406 / DSM 1761 / CIP 103989 / NBRC 15051 / NCIMB 9469 / D465)</name>
    <dbReference type="NCBI Taxonomy" id="269798"/>
    <lineage>
        <taxon>Bacteria</taxon>
        <taxon>Pseudomonadati</taxon>
        <taxon>Bacteroidota</taxon>
        <taxon>Cytophagia</taxon>
        <taxon>Cytophagales</taxon>
        <taxon>Cytophagaceae</taxon>
        <taxon>Cytophaga</taxon>
    </lineage>
</organism>
<protein>
    <recommendedName>
        <fullName evidence="4">DUF3307 domain-containing protein</fullName>
    </recommendedName>
</protein>
<keyword evidence="1" id="KW-0472">Membrane</keyword>
<dbReference type="InterPro" id="IPR021737">
    <property type="entry name" value="Phage_phiKZ_Orf197"/>
</dbReference>
<feature type="transmembrane region" description="Helical" evidence="1">
    <location>
        <begin position="219"/>
        <end position="241"/>
    </location>
</feature>
<dbReference type="Proteomes" id="UP000001822">
    <property type="component" value="Chromosome"/>
</dbReference>
<sequence>MDNYVFFTEEQGNILIRLLLAHLLSDFVFQTKKMVAGKSWFSRYLIAHAAIVYLCTALFTGWWVIAFVIAASHYIIDGLKIEAQKKMFAGELVLFVTDQILHIAILIFLWAYQFDLMHLLFNMFTASLNDYTISLVMLGYLIVTTPAGYVIAFTTKNMMKENSESGNNERGGKNIGIYERIIILTFVLLGQYEAIGFLITGKSIIRFVNKDEHIRSEYVLLGTMMSYMFAIVTGVLIKLLLADYN</sequence>
<evidence type="ECO:0000256" key="1">
    <source>
        <dbReference type="SAM" id="Phobius"/>
    </source>
</evidence>
<keyword evidence="1" id="KW-0812">Transmembrane</keyword>
<evidence type="ECO:0008006" key="4">
    <source>
        <dbReference type="Google" id="ProtNLM"/>
    </source>
</evidence>
<keyword evidence="1" id="KW-1133">Transmembrane helix</keyword>
<feature type="transmembrane region" description="Helical" evidence="1">
    <location>
        <begin position="50"/>
        <end position="76"/>
    </location>
</feature>
<proteinExistence type="predicted"/>
<name>A0A6N4SPU1_CYTH3</name>
<dbReference type="KEGG" id="chu:CHU_1081"/>
<dbReference type="Pfam" id="PF11750">
    <property type="entry name" value="DUF3307"/>
    <property type="match status" value="1"/>
</dbReference>
<dbReference type="AlphaFoldDB" id="A0A6N4SPU1"/>
<reference evidence="2 3" key="1">
    <citation type="journal article" date="2007" name="Appl. Environ. Microbiol.">
        <title>Genome sequence of the cellulolytic gliding bacterium Cytophaga hutchinsonii.</title>
        <authorList>
            <person name="Xie G."/>
            <person name="Bruce D.C."/>
            <person name="Challacombe J.F."/>
            <person name="Chertkov O."/>
            <person name="Detter J.C."/>
            <person name="Gilna P."/>
            <person name="Han C.S."/>
            <person name="Lucas S."/>
            <person name="Misra M."/>
            <person name="Myers G.L."/>
            <person name="Richardson P."/>
            <person name="Tapia R."/>
            <person name="Thayer N."/>
            <person name="Thompson L.S."/>
            <person name="Brettin T.S."/>
            <person name="Henrissat B."/>
            <person name="Wilson D.B."/>
            <person name="McBride M.J."/>
        </authorList>
    </citation>
    <scope>NUCLEOTIDE SEQUENCE [LARGE SCALE GENOMIC DNA]</scope>
    <source>
        <strain evidence="3">ATCC 33406 / DSM 1761 / CIP 103989 / NBRC 15051 / NCIMB 9469 / D465</strain>
    </source>
</reference>
<gene>
    <name evidence="2" type="ordered locus">CHU_1081</name>
</gene>
<feature type="transmembrane region" description="Helical" evidence="1">
    <location>
        <begin position="88"/>
        <end position="111"/>
    </location>
</feature>
<keyword evidence="3" id="KW-1185">Reference proteome</keyword>
<feature type="transmembrane region" description="Helical" evidence="1">
    <location>
        <begin position="175"/>
        <end position="199"/>
    </location>
</feature>
<feature type="transmembrane region" description="Helical" evidence="1">
    <location>
        <begin position="131"/>
        <end position="154"/>
    </location>
</feature>
<dbReference type="EMBL" id="CP000383">
    <property type="protein sequence ID" value="ABG58358.1"/>
    <property type="molecule type" value="Genomic_DNA"/>
</dbReference>
<evidence type="ECO:0000313" key="3">
    <source>
        <dbReference type="Proteomes" id="UP000001822"/>
    </source>
</evidence>